<reference evidence="13" key="1">
    <citation type="submission" date="2016-04" db="EMBL/GenBank/DDBJ databases">
        <authorList>
            <person name="Evans L.H."/>
            <person name="Alamgir A."/>
            <person name="Owens N."/>
            <person name="Weber N.D."/>
            <person name="Virtaneva K."/>
            <person name="Barbian K."/>
            <person name="Babar A."/>
            <person name="Rosenke K."/>
        </authorList>
    </citation>
    <scope>NUCLEOTIDE SEQUENCE</scope>
    <source>
        <strain evidence="13">86</strain>
    </source>
</reference>
<evidence type="ECO:0000256" key="8">
    <source>
        <dbReference type="ARBA" id="ARBA00023172"/>
    </source>
</evidence>
<keyword evidence="6 10" id="KW-0229">DNA integration</keyword>
<dbReference type="InterPro" id="IPR011010">
    <property type="entry name" value="DNA_brk_join_enz"/>
</dbReference>
<evidence type="ECO:0000256" key="2">
    <source>
        <dbReference type="ARBA" id="ARBA00010450"/>
    </source>
</evidence>
<keyword evidence="9 10" id="KW-0131">Cell cycle</keyword>
<evidence type="ECO:0000256" key="4">
    <source>
        <dbReference type="ARBA" id="ARBA00022618"/>
    </source>
</evidence>
<dbReference type="InterPro" id="IPR050090">
    <property type="entry name" value="Tyrosine_recombinase_XerCD"/>
</dbReference>
<dbReference type="InterPro" id="IPR002104">
    <property type="entry name" value="Integrase_catalytic"/>
</dbReference>
<evidence type="ECO:0000259" key="12">
    <source>
        <dbReference type="PROSITE" id="PS51900"/>
    </source>
</evidence>
<evidence type="ECO:0000256" key="6">
    <source>
        <dbReference type="ARBA" id="ARBA00022908"/>
    </source>
</evidence>
<dbReference type="Gene3D" id="1.10.443.10">
    <property type="entry name" value="Intergrase catalytic core"/>
    <property type="match status" value="1"/>
</dbReference>
<dbReference type="CDD" id="cd00798">
    <property type="entry name" value="INT_XerDC_C"/>
    <property type="match status" value="1"/>
</dbReference>
<dbReference type="GO" id="GO:0007059">
    <property type="term" value="P:chromosome segregation"/>
    <property type="evidence" value="ECO:0007669"/>
    <property type="project" value="UniProtKB-UniRule"/>
</dbReference>
<feature type="active site" evidence="10">
    <location>
        <position position="257"/>
    </location>
</feature>
<dbReference type="GO" id="GO:0005737">
    <property type="term" value="C:cytoplasm"/>
    <property type="evidence" value="ECO:0007669"/>
    <property type="project" value="UniProtKB-SubCell"/>
</dbReference>
<feature type="active site" description="O-(3'-phospho-DNA)-tyrosine intermediate" evidence="10">
    <location>
        <position position="292"/>
    </location>
</feature>
<comment type="similarity">
    <text evidence="2">Belongs to the 'phage' integrase family. XerD subfamily.</text>
</comment>
<dbReference type="PANTHER" id="PTHR30349">
    <property type="entry name" value="PHAGE INTEGRASE-RELATED"/>
    <property type="match status" value="1"/>
</dbReference>
<comment type="similarity">
    <text evidence="10">Belongs to the 'phage' integrase family. XerC subfamily.</text>
</comment>
<feature type="domain" description="Core-binding (CB)" evidence="12">
    <location>
        <begin position="18"/>
        <end position="103"/>
    </location>
</feature>
<protein>
    <recommendedName>
        <fullName evidence="10">Tyrosine recombinase XerC</fullName>
    </recommendedName>
</protein>
<keyword evidence="3 10" id="KW-0963">Cytoplasm</keyword>
<dbReference type="InterPro" id="IPR011932">
    <property type="entry name" value="Recomb_XerD"/>
</dbReference>
<dbReference type="PROSITE" id="PS51898">
    <property type="entry name" value="TYR_RECOMBINASE"/>
    <property type="match status" value="1"/>
</dbReference>
<name>A0A212J456_9DELT</name>
<accession>A0A212J456</accession>
<dbReference type="NCBIfam" id="NF001399">
    <property type="entry name" value="PRK00283.1"/>
    <property type="match status" value="1"/>
</dbReference>
<feature type="active site" evidence="10">
    <location>
        <position position="188"/>
    </location>
</feature>
<comment type="function">
    <text evidence="10">Site-specific tyrosine recombinase, which acts by catalyzing the cutting and rejoining of the recombining DNA molecules. The XerC-XerD complex is essential to convert dimers of the bacterial chromosome into monomers to permit their segregation at cell division. It also contributes to the segregational stability of plasmids.</text>
</comment>
<evidence type="ECO:0000256" key="7">
    <source>
        <dbReference type="ARBA" id="ARBA00023125"/>
    </source>
</evidence>
<dbReference type="NCBIfam" id="TIGR02225">
    <property type="entry name" value="recomb_XerD"/>
    <property type="match status" value="1"/>
</dbReference>
<dbReference type="InterPro" id="IPR013762">
    <property type="entry name" value="Integrase-like_cat_sf"/>
</dbReference>
<feature type="active site" evidence="10">
    <location>
        <position position="283"/>
    </location>
</feature>
<evidence type="ECO:0000256" key="3">
    <source>
        <dbReference type="ARBA" id="ARBA00022490"/>
    </source>
</evidence>
<evidence type="ECO:0000256" key="9">
    <source>
        <dbReference type="ARBA" id="ARBA00023306"/>
    </source>
</evidence>
<evidence type="ECO:0000256" key="1">
    <source>
        <dbReference type="ARBA" id="ARBA00004496"/>
    </source>
</evidence>
<keyword evidence="4 10" id="KW-0132">Cell division</keyword>
<dbReference type="InterPro" id="IPR044068">
    <property type="entry name" value="CB"/>
</dbReference>
<keyword evidence="8 10" id="KW-0233">DNA recombination</keyword>
<dbReference type="InterPro" id="IPR010998">
    <property type="entry name" value="Integrase_recombinase_N"/>
</dbReference>
<comment type="subcellular location">
    <subcellularLocation>
        <location evidence="1 10">Cytoplasm</location>
    </subcellularLocation>
</comment>
<dbReference type="PROSITE" id="PS51900">
    <property type="entry name" value="CB"/>
    <property type="match status" value="1"/>
</dbReference>
<dbReference type="PANTHER" id="PTHR30349:SF81">
    <property type="entry name" value="TYROSINE RECOMBINASE XERC"/>
    <property type="match status" value="1"/>
</dbReference>
<dbReference type="GO" id="GO:0051301">
    <property type="term" value="P:cell division"/>
    <property type="evidence" value="ECO:0007669"/>
    <property type="project" value="UniProtKB-KW"/>
</dbReference>
<dbReference type="Pfam" id="PF00589">
    <property type="entry name" value="Phage_integrase"/>
    <property type="match status" value="1"/>
</dbReference>
<organism evidence="13">
    <name type="scientific">uncultured delta proteobacterium</name>
    <dbReference type="NCBI Taxonomy" id="34034"/>
    <lineage>
        <taxon>Bacteria</taxon>
        <taxon>Deltaproteobacteria</taxon>
        <taxon>environmental samples</taxon>
    </lineage>
</organism>
<dbReference type="EMBL" id="FLUQ01000001">
    <property type="protein sequence ID" value="SBV94187.1"/>
    <property type="molecule type" value="Genomic_DNA"/>
</dbReference>
<gene>
    <name evidence="13" type="primary">xerD</name>
    <name evidence="10" type="synonym">xerC</name>
    <name evidence="13" type="ORF">KL86DPRO_10657</name>
</gene>
<keyword evidence="5 10" id="KW-0159">Chromosome partition</keyword>
<dbReference type="HAMAP" id="MF_01808">
    <property type="entry name" value="Recomb_XerC_XerD"/>
    <property type="match status" value="1"/>
</dbReference>
<evidence type="ECO:0000313" key="13">
    <source>
        <dbReference type="EMBL" id="SBV94187.1"/>
    </source>
</evidence>
<sequence length="313" mass="34985">MAEQQNDMMPDADHAADMPVHPVAEGYLQHLLVEKGLSENTLTAYANDLSDFLSFLANRSFPLEDVTDQTLFLYIVDVRRLGLSGRSLARRLSALRGLFSFACREKVFTANPAEFLENPKFTRSLPEVLTREEMAAVLNSPDIGDRLGFRDRTMLEMLYACGLRASELVGLHALHFDPGTNVLRVFGKGAKERLVPVHAEAVGFLSDYIAHWRPLFSPKEPALFLNRSGKGLSRVALWKIVQRHVQKAGILRPISPHTFRHSFATHLLEGGADLRSVQLLLGHADISATEIYTHVQAERLAQTHKKYHPRSGG</sequence>
<proteinExistence type="inferred from homology"/>
<keyword evidence="7 10" id="KW-0238">DNA-binding</keyword>
<evidence type="ECO:0000259" key="11">
    <source>
        <dbReference type="PROSITE" id="PS51898"/>
    </source>
</evidence>
<dbReference type="GO" id="GO:0006313">
    <property type="term" value="P:DNA transposition"/>
    <property type="evidence" value="ECO:0007669"/>
    <property type="project" value="UniProtKB-UniRule"/>
</dbReference>
<feature type="active site" evidence="10">
    <location>
        <position position="164"/>
    </location>
</feature>
<feature type="domain" description="Tyr recombinase" evidence="11">
    <location>
        <begin position="124"/>
        <end position="305"/>
    </location>
</feature>
<dbReference type="Pfam" id="PF02899">
    <property type="entry name" value="Phage_int_SAM_1"/>
    <property type="match status" value="1"/>
</dbReference>
<evidence type="ECO:0000256" key="5">
    <source>
        <dbReference type="ARBA" id="ARBA00022829"/>
    </source>
</evidence>
<feature type="active site" evidence="10">
    <location>
        <position position="260"/>
    </location>
</feature>
<dbReference type="GO" id="GO:0003677">
    <property type="term" value="F:DNA binding"/>
    <property type="evidence" value="ECO:0007669"/>
    <property type="project" value="UniProtKB-UniRule"/>
</dbReference>
<dbReference type="InterPro" id="IPR004107">
    <property type="entry name" value="Integrase_SAM-like_N"/>
</dbReference>
<comment type="subunit">
    <text evidence="10">Forms a cyclic heterotetrameric complex composed of two molecules of XerC and two molecules of XerD.</text>
</comment>
<dbReference type="GO" id="GO:0009037">
    <property type="term" value="F:tyrosine-based site-specific recombinase activity"/>
    <property type="evidence" value="ECO:0007669"/>
    <property type="project" value="UniProtKB-UniRule"/>
</dbReference>
<evidence type="ECO:0000256" key="10">
    <source>
        <dbReference type="HAMAP-Rule" id="MF_01808"/>
    </source>
</evidence>
<dbReference type="InterPro" id="IPR023009">
    <property type="entry name" value="Tyrosine_recombinase_XerC/XerD"/>
</dbReference>
<dbReference type="AlphaFoldDB" id="A0A212J456"/>
<dbReference type="SUPFAM" id="SSF56349">
    <property type="entry name" value="DNA breaking-rejoining enzymes"/>
    <property type="match status" value="1"/>
</dbReference>
<dbReference type="Gene3D" id="1.10.150.130">
    <property type="match status" value="1"/>
</dbReference>